<feature type="transmembrane region" description="Helical" evidence="2">
    <location>
        <begin position="336"/>
        <end position="356"/>
    </location>
</feature>
<keyword evidence="2" id="KW-1133">Transmembrane helix</keyword>
<protein>
    <submittedName>
        <fullName evidence="4">TRAP transporter fused permease subunit</fullName>
    </submittedName>
</protein>
<feature type="transmembrane region" description="Helical" evidence="2">
    <location>
        <begin position="121"/>
        <end position="141"/>
    </location>
</feature>
<evidence type="ECO:0000256" key="1">
    <source>
        <dbReference type="RuleBase" id="RU369079"/>
    </source>
</evidence>
<feature type="transmembrane region" description="Helical" evidence="2">
    <location>
        <begin position="515"/>
        <end position="537"/>
    </location>
</feature>
<evidence type="ECO:0000256" key="2">
    <source>
        <dbReference type="SAM" id="Phobius"/>
    </source>
</evidence>
<feature type="transmembrane region" description="Helical" evidence="2">
    <location>
        <begin position="401"/>
        <end position="424"/>
    </location>
</feature>
<keyword evidence="1" id="KW-0813">Transport</keyword>
<accession>A0ABY5HJ72</accession>
<dbReference type="PANTHER" id="PTHR43849">
    <property type="entry name" value="BLL3936 PROTEIN"/>
    <property type="match status" value="1"/>
</dbReference>
<feature type="transmembrane region" description="Helical" evidence="2">
    <location>
        <begin position="479"/>
        <end position="503"/>
    </location>
</feature>
<dbReference type="InterPro" id="IPR010656">
    <property type="entry name" value="DctM"/>
</dbReference>
<feature type="transmembrane region" description="Helical" evidence="2">
    <location>
        <begin position="289"/>
        <end position="315"/>
    </location>
</feature>
<dbReference type="NCBIfam" id="TIGR02123">
    <property type="entry name" value="TRAP_fused"/>
    <property type="match status" value="1"/>
</dbReference>
<reference evidence="4" key="1">
    <citation type="submission" date="2021-04" db="EMBL/GenBank/DDBJ databases">
        <title>Oceanospirillales bacteria with DddD are important DMSP degraders in coastal seawater.</title>
        <authorList>
            <person name="Liu J."/>
        </authorList>
    </citation>
    <scope>NUCLEOTIDE SEQUENCE</scope>
    <source>
        <strain evidence="4">D13-1</strain>
    </source>
</reference>
<evidence type="ECO:0000313" key="4">
    <source>
        <dbReference type="EMBL" id="UTW12417.1"/>
    </source>
</evidence>
<keyword evidence="5" id="KW-1185">Reference proteome</keyword>
<dbReference type="InterPro" id="IPR011853">
    <property type="entry name" value="TRAP_DctM-Dct_fused"/>
</dbReference>
<organism evidence="4 5">
    <name type="scientific">Marinobacterium rhizophilum</name>
    <dbReference type="NCBI Taxonomy" id="420402"/>
    <lineage>
        <taxon>Bacteria</taxon>
        <taxon>Pseudomonadati</taxon>
        <taxon>Pseudomonadota</taxon>
        <taxon>Gammaproteobacteria</taxon>
        <taxon>Oceanospirillales</taxon>
        <taxon>Oceanospirillaceae</taxon>
        <taxon>Marinobacterium</taxon>
    </lineage>
</organism>
<dbReference type="PANTHER" id="PTHR43849:SF2">
    <property type="entry name" value="BLL3936 PROTEIN"/>
    <property type="match status" value="1"/>
</dbReference>
<evidence type="ECO:0000313" key="5">
    <source>
        <dbReference type="Proteomes" id="UP001058461"/>
    </source>
</evidence>
<feature type="transmembrane region" description="Helical" evidence="2">
    <location>
        <begin position="161"/>
        <end position="189"/>
    </location>
</feature>
<feature type="transmembrane region" description="Helical" evidence="2">
    <location>
        <begin position="35"/>
        <end position="52"/>
    </location>
</feature>
<proteinExistence type="predicted"/>
<dbReference type="Proteomes" id="UP001058461">
    <property type="component" value="Chromosome"/>
</dbReference>
<keyword evidence="2" id="KW-0472">Membrane</keyword>
<feature type="transmembrane region" description="Helical" evidence="2">
    <location>
        <begin position="64"/>
        <end position="85"/>
    </location>
</feature>
<feature type="transmembrane region" description="Helical" evidence="2">
    <location>
        <begin position="558"/>
        <end position="579"/>
    </location>
</feature>
<gene>
    <name evidence="4" type="ORF">KDW95_01660</name>
</gene>
<feature type="transmembrane region" description="Helical" evidence="2">
    <location>
        <begin position="91"/>
        <end position="114"/>
    </location>
</feature>
<comment type="subcellular location">
    <subcellularLocation>
        <location evidence="1">Cell inner membrane</location>
        <topology evidence="1">Multi-pass membrane protein</topology>
    </subcellularLocation>
</comment>
<feature type="domain" description="TRAP C4-dicarboxylate transport system permease DctM subunit" evidence="3">
    <location>
        <begin position="108"/>
        <end position="543"/>
    </location>
</feature>
<feature type="transmembrane region" description="Helical" evidence="2">
    <location>
        <begin position="436"/>
        <end position="467"/>
    </location>
</feature>
<sequence length="628" mass="66496">MRTIKAVTLVIGFGLALQALYSAYAGGWEPTVHRSLALAFSAALIVLLKPFALEPFMRHGWLKALGYLFDILLFGIIAAAIYLLIEKAADVDSLLVSFSIEEQWLALLAVLALFELTRRVFGLPLLLVSSFSLVYCLYGAYMPWVFSHSGFSLEQSVETIWYGLQGVFGFPTGVVVQLIFVFIVFGVVLERSGAGDSLIRIAFYLTGHTRGGAGHAAIVASALFGSMSGSVTANVAGTGSFTIPMIKRRGFSPAFAGAVEGAASSGGQIMPPVMGAAVFLMADLTATPYLTICLAALIPALFYYGNLFLMVTLEARKAGIQPLPPEQRQRLDKGDWINAIMFIGPILTIIAVLLLGRSPAMAGFWATIAAVVLGFINPAVRRKPAILLEAMAQGGIAGAKILVAVASIGVILAVLNLTGFGLKFALLVQSLGGDSLFIGLVLMAVACLALGMGMPTLPAYLIIVLVMGKTMTNLGLEPLAIHMFVFYFGIMSALTPPVALAAFTAAPIAGANPMATAFVSMKLAFVGFVIPFVFVYNPELLLLGDFSVQSLLWIAARLLLAIWLLGSGLVGYLSAPLGIWVRVAHLLAGTLLLLDDPLWQGLGLAAALLLLARGMIIARRPEVAGQVL</sequence>
<keyword evidence="2" id="KW-0812">Transmembrane</keyword>
<feature type="transmembrane region" description="Helical" evidence="2">
    <location>
        <begin position="599"/>
        <end position="618"/>
    </location>
</feature>
<feature type="transmembrane region" description="Helical" evidence="2">
    <location>
        <begin position="201"/>
        <end position="224"/>
    </location>
</feature>
<dbReference type="EMBL" id="CP073347">
    <property type="protein sequence ID" value="UTW12417.1"/>
    <property type="molecule type" value="Genomic_DNA"/>
</dbReference>
<feature type="transmembrane region" description="Helical" evidence="2">
    <location>
        <begin position="362"/>
        <end position="380"/>
    </location>
</feature>
<keyword evidence="1" id="KW-1003">Cell membrane</keyword>
<evidence type="ECO:0000259" key="3">
    <source>
        <dbReference type="Pfam" id="PF06808"/>
    </source>
</evidence>
<dbReference type="RefSeq" id="WP_255854494.1">
    <property type="nucleotide sequence ID" value="NZ_CP073347.1"/>
</dbReference>
<keyword evidence="1" id="KW-0997">Cell inner membrane</keyword>
<comment type="function">
    <text evidence="1">Part of the tripartite ATP-independent periplasmic (TRAP) transport system.</text>
</comment>
<dbReference type="Pfam" id="PF06808">
    <property type="entry name" value="DctM"/>
    <property type="match status" value="1"/>
</dbReference>
<name>A0ABY5HJ72_9GAMM</name>